<gene>
    <name evidence="1" type="ORF">L0P79_13030</name>
</gene>
<dbReference type="EMBL" id="JAKNJB010000024">
    <property type="protein sequence ID" value="MCG4527979.1"/>
    <property type="molecule type" value="Genomic_DNA"/>
</dbReference>
<comment type="caution">
    <text evidence="1">The sequence shown here is derived from an EMBL/GenBank/DDBJ whole genome shotgun (WGS) entry which is preliminary data.</text>
</comment>
<reference evidence="1 2" key="1">
    <citation type="submission" date="2022-01" db="EMBL/GenBank/DDBJ databases">
        <title>Collection of gut derived symbiotic bacterial strains cultured from healthy donors.</title>
        <authorList>
            <person name="Lin H."/>
            <person name="Kohout C."/>
            <person name="Waligurski E."/>
            <person name="Pamer E.G."/>
        </authorList>
    </citation>
    <scope>NUCLEOTIDE SEQUENCE [LARGE SCALE GENOMIC DNA]</scope>
    <source>
        <strain evidence="1 2">DFI.3.7</strain>
    </source>
</reference>
<dbReference type="Proteomes" id="UP001200313">
    <property type="component" value="Unassembled WGS sequence"/>
</dbReference>
<sequence>MDDDAGAQAPQLLWINWTDQVVSFHPEEGFEPVAFPDHDAMLAYVFQKTSNGFRIQ</sequence>
<keyword evidence="2" id="KW-1185">Reference proteome</keyword>
<accession>A0ABS9MAZ2</accession>
<protein>
    <submittedName>
        <fullName evidence="1">Uncharacterized protein</fullName>
    </submittedName>
</protein>
<name>A0ABS9MAZ2_9FIRM</name>
<evidence type="ECO:0000313" key="1">
    <source>
        <dbReference type="EMBL" id="MCG4527979.1"/>
    </source>
</evidence>
<organism evidence="1 2">
    <name type="scientific">Intestinimonas massiliensis</name>
    <name type="common">ex Afouda et al. 2020</name>
    <dbReference type="NCBI Taxonomy" id="1673721"/>
    <lineage>
        <taxon>Bacteria</taxon>
        <taxon>Bacillati</taxon>
        <taxon>Bacillota</taxon>
        <taxon>Clostridia</taxon>
        <taxon>Eubacteriales</taxon>
        <taxon>Intestinimonas</taxon>
    </lineage>
</organism>
<proteinExistence type="predicted"/>
<dbReference type="RefSeq" id="WP_162612513.1">
    <property type="nucleotide sequence ID" value="NZ_JAKNJB010000024.1"/>
</dbReference>
<evidence type="ECO:0000313" key="2">
    <source>
        <dbReference type="Proteomes" id="UP001200313"/>
    </source>
</evidence>